<dbReference type="eggNOG" id="COG5031">
    <property type="taxonomic scope" value="Bacteria"/>
</dbReference>
<dbReference type="InterPro" id="IPR007715">
    <property type="entry name" value="Coq4"/>
</dbReference>
<sequence>MIAAAQGLGEQKIRQPLRRGREAFNLQPLRALRALRRLIADKEDTAQVFEIMRALAGKAIPRGYRRLLSTPEGGRIAYERDEFAERLSDPVWLAQFGPGTVGAAYRDFIAPRGLSAEGLAEESRKVPEADVDAAHPLAWYARRMRDVHDVWHVLTGYGTDALGEVCVVAFSYAQTRSLGFAVIALAGARQFQKARLGQPYLKAAREAWSHGRAAAWLPAVDYPALFAMPLDEARRTLKIAPNSTYLSIPPLYRDRFHEAA</sequence>
<dbReference type="EMBL" id="CP000927">
    <property type="protein sequence ID" value="ABZ70594.1"/>
    <property type="molecule type" value="Genomic_DNA"/>
</dbReference>
<dbReference type="PANTHER" id="PTHR12922">
    <property type="entry name" value="UBIQUINONE BIOSYNTHESIS PROTEIN"/>
    <property type="match status" value="1"/>
</dbReference>
<gene>
    <name evidence="1" type="ordered locus">Caul_1464</name>
</gene>
<dbReference type="AlphaFoldDB" id="B0T0E8"/>
<organism evidence="1">
    <name type="scientific">Caulobacter sp. (strain K31)</name>
    <dbReference type="NCBI Taxonomy" id="366602"/>
    <lineage>
        <taxon>Bacteria</taxon>
        <taxon>Pseudomonadati</taxon>
        <taxon>Pseudomonadota</taxon>
        <taxon>Alphaproteobacteria</taxon>
        <taxon>Caulobacterales</taxon>
        <taxon>Caulobacteraceae</taxon>
        <taxon>Caulobacter</taxon>
    </lineage>
</organism>
<dbReference type="STRING" id="366602.Caul_1464"/>
<protein>
    <recommendedName>
        <fullName evidence="2">Ubiquinone biosynthesis protein</fullName>
    </recommendedName>
</protein>
<evidence type="ECO:0008006" key="2">
    <source>
        <dbReference type="Google" id="ProtNLM"/>
    </source>
</evidence>
<proteinExistence type="predicted"/>
<dbReference type="PANTHER" id="PTHR12922:SF7">
    <property type="entry name" value="UBIQUINONE BIOSYNTHESIS PROTEIN COQ4 HOMOLOG, MITOCHONDRIAL"/>
    <property type="match status" value="1"/>
</dbReference>
<dbReference type="GO" id="GO:0006744">
    <property type="term" value="P:ubiquinone biosynthetic process"/>
    <property type="evidence" value="ECO:0007669"/>
    <property type="project" value="InterPro"/>
</dbReference>
<dbReference type="OrthoDB" id="9775927at2"/>
<accession>B0T0E8</accession>
<reference evidence="1" key="1">
    <citation type="submission" date="2008-01" db="EMBL/GenBank/DDBJ databases">
        <title>Complete sequence of chromosome of Caulobacter sp. K31.</title>
        <authorList>
            <consortium name="US DOE Joint Genome Institute"/>
            <person name="Copeland A."/>
            <person name="Lucas S."/>
            <person name="Lapidus A."/>
            <person name="Barry K."/>
            <person name="Glavina del Rio T."/>
            <person name="Dalin E."/>
            <person name="Tice H."/>
            <person name="Pitluck S."/>
            <person name="Bruce D."/>
            <person name="Goodwin L."/>
            <person name="Thompson L.S."/>
            <person name="Brettin T."/>
            <person name="Detter J.C."/>
            <person name="Han C."/>
            <person name="Schmutz J."/>
            <person name="Larimer F."/>
            <person name="Land M."/>
            <person name="Hauser L."/>
            <person name="Kyrpides N."/>
            <person name="Kim E."/>
            <person name="Stephens C."/>
            <person name="Richardson P."/>
        </authorList>
    </citation>
    <scope>NUCLEOTIDE SEQUENCE [LARGE SCALE GENOMIC DNA]</scope>
    <source>
        <strain evidence="1">K31</strain>
    </source>
</reference>
<dbReference type="KEGG" id="cak:Caul_1464"/>
<dbReference type="Pfam" id="PF05019">
    <property type="entry name" value="Coq4"/>
    <property type="match status" value="1"/>
</dbReference>
<evidence type="ECO:0000313" key="1">
    <source>
        <dbReference type="EMBL" id="ABZ70594.1"/>
    </source>
</evidence>
<dbReference type="HOGENOM" id="CLU_080698_1_0_5"/>
<name>B0T0E8_CAUSK</name>